<dbReference type="SUPFAM" id="SSF88713">
    <property type="entry name" value="Glycoside hydrolase/deacetylase"/>
    <property type="match status" value="1"/>
</dbReference>
<dbReference type="InterPro" id="IPR011330">
    <property type="entry name" value="Glyco_hydro/deAcase_b/a-brl"/>
</dbReference>
<dbReference type="STRING" id="47839.BN973_01324"/>
<name>A0A024JUR0_9MYCO</name>
<dbReference type="SUPFAM" id="SSF88688">
    <property type="entry name" value="Families 57/38 glycoside transferase middle domain"/>
    <property type="match status" value="1"/>
</dbReference>
<dbReference type="GO" id="GO:0009313">
    <property type="term" value="P:oligosaccharide catabolic process"/>
    <property type="evidence" value="ECO:0007669"/>
    <property type="project" value="TreeGrafter"/>
</dbReference>
<dbReference type="GO" id="GO:0030246">
    <property type="term" value="F:carbohydrate binding"/>
    <property type="evidence" value="ECO:0007669"/>
    <property type="project" value="InterPro"/>
</dbReference>
<evidence type="ECO:0000313" key="8">
    <source>
        <dbReference type="Proteomes" id="UP000193710"/>
    </source>
</evidence>
<evidence type="ECO:0000259" key="5">
    <source>
        <dbReference type="SMART" id="SM00872"/>
    </source>
</evidence>
<dbReference type="PANTHER" id="PTHR46017:SF1">
    <property type="entry name" value="ALPHA-MANNOSIDASE 2C1"/>
    <property type="match status" value="1"/>
</dbReference>
<dbReference type="InterPro" id="IPR011682">
    <property type="entry name" value="Glyco_hydro_38_C"/>
</dbReference>
<accession>A0A024JUR0</accession>
<dbReference type="InterPro" id="IPR013783">
    <property type="entry name" value="Ig-like_fold"/>
</dbReference>
<dbReference type="Pfam" id="PF09261">
    <property type="entry name" value="Alpha-mann_mid"/>
    <property type="match status" value="1"/>
</dbReference>
<dbReference type="Pfam" id="PF07748">
    <property type="entry name" value="Glyco_hydro_38C"/>
    <property type="match status" value="1"/>
</dbReference>
<proteinExistence type="inferred from homology"/>
<keyword evidence="2" id="KW-0479">Metal-binding</keyword>
<dbReference type="eggNOG" id="COG0383">
    <property type="taxonomic scope" value="Bacteria"/>
</dbReference>
<keyword evidence="3" id="KW-0378">Hydrolase</keyword>
<dbReference type="EMBL" id="HG964446">
    <property type="protein sequence ID" value="CDO86973.1"/>
    <property type="molecule type" value="Genomic_DNA"/>
</dbReference>
<dbReference type="OrthoDB" id="1049785at2"/>
<sequence>MQLISAQSTELFVGPPDTPLQLVRVAVGGVAEPTPLRIDGDGLRGEAIAEQGDEAVEVAVTVQRRVVGERRAARVRAGDQSVRFGFTVAEPGWTMFMVSHFHYDPVWWNTQGAYTSEWREDPPGKGRQTNGFELVHAHLEMARREAEYKFVLAEVDYLKPYWDTHPEDRADLRRFIAEGRVEIMGGTYNEPNTNLTSPETTIRNLVHGIGFQRDVLGADPATAWQLDVFGHDPQFPGMAADAGLTSSSWARGPHHQWGPTHSGGVEGMQFCSEFEWISPSGRGLLTHYMPAHYGAGWGMDSAASLAEAQDATYAVFDQLKTVALTRNVLLPVGTDYTPPNKWVTEIHRDWAARYTWPRFVCALPKEFFAAVRAELDERGPEKGGMPSPQTRDMNPIYTGKDVSYIDTKQANRAAENAVLDAERYAVFAALATGADYPHAALAKAWVQLAYGAHHDAITGSESDQVYLDLLTGWRDAWELGRATRDNSLALLSGAIGGDVVVWNPLTQQRTDVVTARVDPPLSAGVRVRDADGVELPALVEHDGRSVTWLAREVGSLGWRSYRLVPAGEPTGWEPLPGHEIENEHYRLTADPDRGGAVVSLVHDGRELIADGRVGNELAVYDEYPAHPTQGEGPWHLLPKGPVVGSSESPAQVRAYRGPLGQRLVVRGRIGELLCYTQTLTLWNGVGRVDCRTTVDEFTGEDRLLRLRWPCPVPGAMPVSEVGDAVVGRGFALLHDGPRSVDTEHLPWTLDNPAYGWFGLSSAARIRLGAKDIRAVSVAEVVSPSEASSGPLARELMVALARAGVTATCSGADKPRYGNLAVDSNLPDVRIALGGPDRNAFTKAVLAEADPEYANELERQLSKRGRGRVWVPAATPLAAAWLPGADLSGVRALPVLVIDGSDEKRLDTEIAALAADLEDAEIVVKQRAATGAEPFESRTVALLNRGVPSFAVDTDGTLHTALLRSCTGWPSGTWIDEPRRTAPDGSNFQLQHWTHHFDYALVCGDGDWRHAQIPARSAQFSHPLRAVFPDRRRGDLPPTGSLLHIEPAGTVQLGACKAAGNPLPAGRAAPVDPGAVALRLVESTGARTRVKIDSSLGKLGALQLADLLETPQTRKRSIELDGYQVATVLARLEVPRAFDEPTPLGPEAEIVQPLYARYWLHNRGPAPLGGLPAVAHLHPQRATAEPGGELTLRLTAASDCTDAELHGVVVLACPDGWAATPAELPFTLGSGEHREADVVLAVPADAEPGQYPIRAQLRVTGEGVPAAWRQTVEDVTVVGVGADQDTELIYLVDGPEEVALCAGQTARVAVTIGSHAAAELSAEAHLISPWGTWEWIGPASAGAVLPARGSVEFGFDVSPPAWLEPGQWWALIRVGCAGRLVYSPAVRVTVT</sequence>
<evidence type="ECO:0000313" key="7">
    <source>
        <dbReference type="EMBL" id="ORX01208.1"/>
    </source>
</evidence>
<dbReference type="InterPro" id="IPR028995">
    <property type="entry name" value="Glyco_hydro_57/38_cen_sf"/>
</dbReference>
<dbReference type="Pfam" id="PF01074">
    <property type="entry name" value="Glyco_hydro_38N"/>
    <property type="match status" value="1"/>
</dbReference>
<keyword evidence="4" id="KW-0326">Glycosidase</keyword>
<dbReference type="PANTHER" id="PTHR46017">
    <property type="entry name" value="ALPHA-MANNOSIDASE 2C1"/>
    <property type="match status" value="1"/>
</dbReference>
<dbReference type="Proteomes" id="UP000193710">
    <property type="component" value="Unassembled WGS sequence"/>
</dbReference>
<dbReference type="EMBL" id="LQPY01000033">
    <property type="protein sequence ID" value="ORX01208.1"/>
    <property type="molecule type" value="Genomic_DNA"/>
</dbReference>
<dbReference type="Gene3D" id="1.20.1270.50">
    <property type="entry name" value="Glycoside hydrolase family 38, central domain"/>
    <property type="match status" value="1"/>
</dbReference>
<gene>
    <name evidence="7" type="ORF">AWC29_24120</name>
    <name evidence="6" type="ORF">BN973_01324</name>
</gene>
<dbReference type="SUPFAM" id="SSF74650">
    <property type="entry name" value="Galactose mutarotase-like"/>
    <property type="match status" value="2"/>
</dbReference>
<evidence type="ECO:0000256" key="4">
    <source>
        <dbReference type="ARBA" id="ARBA00023295"/>
    </source>
</evidence>
<dbReference type="InterPro" id="IPR000602">
    <property type="entry name" value="Glyco_hydro_38_N"/>
</dbReference>
<dbReference type="SMART" id="SM00872">
    <property type="entry name" value="Alpha-mann_mid"/>
    <property type="match status" value="1"/>
</dbReference>
<keyword evidence="8" id="KW-1185">Reference proteome</keyword>
<dbReference type="Gene3D" id="2.60.40.10">
    <property type="entry name" value="Immunoglobulins"/>
    <property type="match status" value="1"/>
</dbReference>
<dbReference type="HOGENOM" id="CLU_002752_0_0_11"/>
<dbReference type="Proteomes" id="UP000028880">
    <property type="component" value="Unassembled WGS sequence"/>
</dbReference>
<evidence type="ECO:0000256" key="1">
    <source>
        <dbReference type="ARBA" id="ARBA00009792"/>
    </source>
</evidence>
<dbReference type="GO" id="GO:0004559">
    <property type="term" value="F:alpha-mannosidase activity"/>
    <property type="evidence" value="ECO:0007669"/>
    <property type="project" value="InterPro"/>
</dbReference>
<evidence type="ECO:0000256" key="3">
    <source>
        <dbReference type="ARBA" id="ARBA00022801"/>
    </source>
</evidence>
<dbReference type="RefSeq" id="WP_036466657.1">
    <property type="nucleotide sequence ID" value="NZ_HG964446.1"/>
</dbReference>
<evidence type="ECO:0000313" key="6">
    <source>
        <dbReference type="EMBL" id="CDO86973.1"/>
    </source>
</evidence>
<dbReference type="InterPro" id="IPR015341">
    <property type="entry name" value="Glyco_hydro_38_cen"/>
</dbReference>
<dbReference type="Pfam" id="PF10633">
    <property type="entry name" value="NPCBM_assoc"/>
    <property type="match status" value="1"/>
</dbReference>
<dbReference type="CDD" id="cd10786">
    <property type="entry name" value="GH38N_AMII_like"/>
    <property type="match status" value="1"/>
</dbReference>
<dbReference type="GO" id="GO:0006013">
    <property type="term" value="P:mannose metabolic process"/>
    <property type="evidence" value="ECO:0007669"/>
    <property type="project" value="InterPro"/>
</dbReference>
<feature type="domain" description="Glycoside hydrolase family 38 central" evidence="5">
    <location>
        <begin position="402"/>
        <end position="473"/>
    </location>
</feature>
<organism evidence="6">
    <name type="scientific">Mycobacterium triplex</name>
    <dbReference type="NCBI Taxonomy" id="47839"/>
    <lineage>
        <taxon>Bacteria</taxon>
        <taxon>Bacillati</taxon>
        <taxon>Actinomycetota</taxon>
        <taxon>Actinomycetes</taxon>
        <taxon>Mycobacteriales</taxon>
        <taxon>Mycobacteriaceae</taxon>
        <taxon>Mycobacterium</taxon>
        <taxon>Mycobacterium simiae complex</taxon>
    </lineage>
</organism>
<reference evidence="6" key="1">
    <citation type="journal article" date="2014" name="Genome Announc.">
        <title>Draft Genome Sequence of Mycobacterium triplex DSM 44626.</title>
        <authorList>
            <person name="Sassi M."/>
            <person name="Croce O."/>
            <person name="Robert C."/>
            <person name="Raoult D."/>
            <person name="Drancourt M."/>
        </authorList>
    </citation>
    <scope>NUCLEOTIDE SEQUENCE [LARGE SCALE GENOMIC DNA]</scope>
    <source>
        <strain evidence="6">DSM 44626</strain>
    </source>
</reference>
<reference evidence="6" key="2">
    <citation type="submission" date="2014-04" db="EMBL/GenBank/DDBJ databases">
        <authorList>
            <person name="Xu Y.W."/>
            <person name="Yang Q."/>
        </authorList>
    </citation>
    <scope>NUCLEOTIDE SEQUENCE</scope>
    <source>
        <strain evidence="6">DSM 44626</strain>
    </source>
</reference>
<dbReference type="Gene3D" id="2.70.98.30">
    <property type="entry name" value="Golgi alpha-mannosidase II, domain 4"/>
    <property type="match status" value="2"/>
</dbReference>
<dbReference type="InterPro" id="IPR037094">
    <property type="entry name" value="Glyco_hydro_38_cen_sf"/>
</dbReference>
<dbReference type="GO" id="GO:0046872">
    <property type="term" value="F:metal ion binding"/>
    <property type="evidence" value="ECO:0007669"/>
    <property type="project" value="UniProtKB-KW"/>
</dbReference>
<protein>
    <submittedName>
        <fullName evidence="6">Alpha-mannosidase</fullName>
    </submittedName>
</protein>
<comment type="similarity">
    <text evidence="1">Belongs to the glycosyl hydrolase 38 family.</text>
</comment>
<dbReference type="InterPro" id="IPR011013">
    <property type="entry name" value="Gal_mutarotase_sf_dom"/>
</dbReference>
<dbReference type="InterPro" id="IPR027291">
    <property type="entry name" value="Glyco_hydro_38_N_sf"/>
</dbReference>
<dbReference type="InterPro" id="IPR018905">
    <property type="entry name" value="A-galactase_NEW3"/>
</dbReference>
<evidence type="ECO:0000256" key="2">
    <source>
        <dbReference type="ARBA" id="ARBA00022723"/>
    </source>
</evidence>
<dbReference type="Gene3D" id="3.20.110.10">
    <property type="entry name" value="Glycoside hydrolase 38, N terminal domain"/>
    <property type="match status" value="1"/>
</dbReference>
<reference evidence="7 8" key="3">
    <citation type="submission" date="2016-01" db="EMBL/GenBank/DDBJ databases">
        <title>The new phylogeny of the genus Mycobacterium.</title>
        <authorList>
            <person name="Tarcisio F."/>
            <person name="Conor M."/>
            <person name="Antonella G."/>
            <person name="Elisabetta G."/>
            <person name="Giulia F.S."/>
            <person name="Sara T."/>
            <person name="Anna F."/>
            <person name="Clotilde B."/>
            <person name="Roberto B."/>
            <person name="Veronica D.S."/>
            <person name="Fabio R."/>
            <person name="Monica P."/>
            <person name="Olivier J."/>
            <person name="Enrico T."/>
            <person name="Nicola S."/>
        </authorList>
    </citation>
    <scope>NUCLEOTIDE SEQUENCE [LARGE SCALE GENOMIC DNA]</scope>
    <source>
        <strain evidence="7 8">DSM 44626</strain>
    </source>
</reference>